<protein>
    <submittedName>
        <fullName evidence="1">Uncharacterized protein</fullName>
    </submittedName>
</protein>
<keyword evidence="2" id="KW-1185">Reference proteome</keyword>
<accession>A0ABP4QUW4</accession>
<dbReference type="Proteomes" id="UP001500393">
    <property type="component" value="Unassembled WGS sequence"/>
</dbReference>
<dbReference type="EMBL" id="BAAAOS010000085">
    <property type="protein sequence ID" value="GAA1620885.1"/>
    <property type="molecule type" value="Genomic_DNA"/>
</dbReference>
<comment type="caution">
    <text evidence="1">The sequence shown here is derived from an EMBL/GenBank/DDBJ whole genome shotgun (WGS) entry which is preliminary data.</text>
</comment>
<evidence type="ECO:0000313" key="2">
    <source>
        <dbReference type="Proteomes" id="UP001500393"/>
    </source>
</evidence>
<proteinExistence type="predicted"/>
<gene>
    <name evidence="1" type="ORF">GCM10009789_87780</name>
</gene>
<evidence type="ECO:0000313" key="1">
    <source>
        <dbReference type="EMBL" id="GAA1620885.1"/>
    </source>
</evidence>
<dbReference type="RefSeq" id="WP_344222762.1">
    <property type="nucleotide sequence ID" value="NZ_BAAAOS010000085.1"/>
</dbReference>
<organism evidence="1 2">
    <name type="scientific">Kribbella sancticallisti</name>
    <dbReference type="NCBI Taxonomy" id="460087"/>
    <lineage>
        <taxon>Bacteria</taxon>
        <taxon>Bacillati</taxon>
        <taxon>Actinomycetota</taxon>
        <taxon>Actinomycetes</taxon>
        <taxon>Propionibacteriales</taxon>
        <taxon>Kribbellaceae</taxon>
        <taxon>Kribbella</taxon>
    </lineage>
</organism>
<sequence length="91" mass="9314">MNQTKNIEPFRDPDGERIDALVQAISEISFGAPDGGWGGLEGLSIAVAGEGLETPLGPAVREGAEAIGQGLADVADAIRQLADARGKGNDE</sequence>
<reference evidence="2" key="1">
    <citation type="journal article" date="2019" name="Int. J. Syst. Evol. Microbiol.">
        <title>The Global Catalogue of Microorganisms (GCM) 10K type strain sequencing project: providing services to taxonomists for standard genome sequencing and annotation.</title>
        <authorList>
            <consortium name="The Broad Institute Genomics Platform"/>
            <consortium name="The Broad Institute Genome Sequencing Center for Infectious Disease"/>
            <person name="Wu L."/>
            <person name="Ma J."/>
        </authorList>
    </citation>
    <scope>NUCLEOTIDE SEQUENCE [LARGE SCALE GENOMIC DNA]</scope>
    <source>
        <strain evidence="2">JCM 14969</strain>
    </source>
</reference>
<name>A0ABP4QUW4_9ACTN</name>